<protein>
    <recommendedName>
        <fullName evidence="6 7">Glucose-methanol-choline oxidoreductase N-terminal domain-containing protein</fullName>
    </recommendedName>
</protein>
<evidence type="ECO:0000256" key="5">
    <source>
        <dbReference type="RuleBase" id="RU003968"/>
    </source>
</evidence>
<feature type="domain" description="Glucose-methanol-choline oxidoreductase N-terminal" evidence="7">
    <location>
        <begin position="235"/>
        <end position="249"/>
    </location>
</feature>
<evidence type="ECO:0000313" key="9">
    <source>
        <dbReference type="Proteomes" id="UP000014500"/>
    </source>
</evidence>
<accession>T1J979</accession>
<feature type="domain" description="Glucose-methanol-choline oxidoreductase N-terminal" evidence="6">
    <location>
        <begin position="59"/>
        <end position="82"/>
    </location>
</feature>
<dbReference type="STRING" id="126957.T1J979"/>
<keyword evidence="3 5" id="KW-0285">Flavoprotein</keyword>
<dbReference type="EnsemblMetazoa" id="SMAR010270-RA">
    <property type="protein sequence ID" value="SMAR010270-PA"/>
    <property type="gene ID" value="SMAR010270"/>
</dbReference>
<dbReference type="PANTHER" id="PTHR11552:SF147">
    <property type="entry name" value="CHOLINE DEHYDROGENASE, MITOCHONDRIAL"/>
    <property type="match status" value="1"/>
</dbReference>
<feature type="domain" description="Glucose-methanol-choline oxidoreductase N-terminal" evidence="7">
    <location>
        <begin position="2082"/>
        <end position="2096"/>
    </location>
</feature>
<keyword evidence="9" id="KW-1185">Reference proteome</keyword>
<dbReference type="PROSITE" id="PS00624">
    <property type="entry name" value="GMC_OXRED_2"/>
    <property type="match status" value="4"/>
</dbReference>
<feature type="domain" description="Glucose-methanol-choline oxidoreductase N-terminal" evidence="6">
    <location>
        <begin position="1906"/>
        <end position="1929"/>
    </location>
</feature>
<dbReference type="InterPro" id="IPR007867">
    <property type="entry name" value="GMC_OxRtase_C"/>
</dbReference>
<feature type="domain" description="Glucose-methanol-choline oxidoreductase N-terminal" evidence="7">
    <location>
        <begin position="930"/>
        <end position="944"/>
    </location>
</feature>
<reference evidence="8" key="2">
    <citation type="submission" date="2015-02" db="UniProtKB">
        <authorList>
            <consortium name="EnsemblMetazoa"/>
        </authorList>
    </citation>
    <scope>IDENTIFICATION</scope>
</reference>
<comment type="similarity">
    <text evidence="2 5">Belongs to the GMC oxidoreductase family.</text>
</comment>
<dbReference type="PROSITE" id="PS00623">
    <property type="entry name" value="GMC_OXRED_1"/>
    <property type="match status" value="4"/>
</dbReference>
<dbReference type="Gene3D" id="3.50.50.60">
    <property type="entry name" value="FAD/NAD(P)-binding domain"/>
    <property type="match status" value="6"/>
</dbReference>
<dbReference type="InterPro" id="IPR036188">
    <property type="entry name" value="FAD/NAD-bd_sf"/>
</dbReference>
<evidence type="ECO:0000256" key="2">
    <source>
        <dbReference type="ARBA" id="ARBA00010790"/>
    </source>
</evidence>
<evidence type="ECO:0000259" key="7">
    <source>
        <dbReference type="PROSITE" id="PS00624"/>
    </source>
</evidence>
<dbReference type="EMBL" id="JH431970">
    <property type="status" value="NOT_ANNOTATED_CDS"/>
    <property type="molecule type" value="Genomic_DNA"/>
</dbReference>
<dbReference type="Pfam" id="PF00732">
    <property type="entry name" value="GMC_oxred_N"/>
    <property type="match status" value="5"/>
</dbReference>
<organism evidence="8 9">
    <name type="scientific">Strigamia maritima</name>
    <name type="common">European centipede</name>
    <name type="synonym">Geophilus maritimus</name>
    <dbReference type="NCBI Taxonomy" id="126957"/>
    <lineage>
        <taxon>Eukaryota</taxon>
        <taxon>Metazoa</taxon>
        <taxon>Ecdysozoa</taxon>
        <taxon>Arthropoda</taxon>
        <taxon>Myriapoda</taxon>
        <taxon>Chilopoda</taxon>
        <taxon>Pleurostigmophora</taxon>
        <taxon>Geophilomorpha</taxon>
        <taxon>Linotaeniidae</taxon>
        <taxon>Strigamia</taxon>
    </lineage>
</organism>
<dbReference type="GO" id="GO:0016614">
    <property type="term" value="F:oxidoreductase activity, acting on CH-OH group of donors"/>
    <property type="evidence" value="ECO:0007669"/>
    <property type="project" value="InterPro"/>
</dbReference>
<evidence type="ECO:0000256" key="4">
    <source>
        <dbReference type="ARBA" id="ARBA00022827"/>
    </source>
</evidence>
<dbReference type="InterPro" id="IPR012132">
    <property type="entry name" value="GMC_OxRdtase"/>
</dbReference>
<dbReference type="HOGENOM" id="CLU_229703_0_0_1"/>
<evidence type="ECO:0000313" key="8">
    <source>
        <dbReference type="EnsemblMetazoa" id="SMAR010270-PA"/>
    </source>
</evidence>
<evidence type="ECO:0000256" key="3">
    <source>
        <dbReference type="ARBA" id="ARBA00022630"/>
    </source>
</evidence>
<dbReference type="SUPFAM" id="SSF51905">
    <property type="entry name" value="FAD/NAD(P)-binding domain"/>
    <property type="match status" value="5"/>
</dbReference>
<dbReference type="OMA" id="KNNERYH"/>
<name>T1J979_STRMM</name>
<reference evidence="9" key="1">
    <citation type="submission" date="2011-05" db="EMBL/GenBank/DDBJ databases">
        <authorList>
            <person name="Richards S.R."/>
            <person name="Qu J."/>
            <person name="Jiang H."/>
            <person name="Jhangiani S.N."/>
            <person name="Agravi P."/>
            <person name="Goodspeed R."/>
            <person name="Gross S."/>
            <person name="Mandapat C."/>
            <person name="Jackson L."/>
            <person name="Mathew T."/>
            <person name="Pu L."/>
            <person name="Thornton R."/>
            <person name="Saada N."/>
            <person name="Wilczek-Boney K.B."/>
            <person name="Lee S."/>
            <person name="Kovar C."/>
            <person name="Wu Y."/>
            <person name="Scherer S.E."/>
            <person name="Worley K.C."/>
            <person name="Muzny D.M."/>
            <person name="Gibbs R."/>
        </authorList>
    </citation>
    <scope>NUCLEOTIDE SEQUENCE</scope>
    <source>
        <strain evidence="9">Brora</strain>
    </source>
</reference>
<feature type="domain" description="Glucose-methanol-choline oxidoreductase N-terminal" evidence="6">
    <location>
        <begin position="1336"/>
        <end position="1359"/>
    </location>
</feature>
<comment type="cofactor">
    <cofactor evidence="1">
        <name>FAD</name>
        <dbReference type="ChEBI" id="CHEBI:57692"/>
    </cofactor>
</comment>
<dbReference type="InterPro" id="IPR000172">
    <property type="entry name" value="GMC_OxRdtase_N"/>
</dbReference>
<feature type="domain" description="Glucose-methanol-choline oxidoreductase N-terminal" evidence="7">
    <location>
        <begin position="1511"/>
        <end position="1525"/>
    </location>
</feature>
<dbReference type="eggNOG" id="KOG1238">
    <property type="taxonomic scope" value="Eukaryota"/>
</dbReference>
<dbReference type="Pfam" id="PF05199">
    <property type="entry name" value="GMC_oxred_C"/>
    <property type="match status" value="4"/>
</dbReference>
<evidence type="ECO:0000256" key="1">
    <source>
        <dbReference type="ARBA" id="ARBA00001974"/>
    </source>
</evidence>
<keyword evidence="4 5" id="KW-0274">FAD</keyword>
<dbReference type="SUPFAM" id="SSF54373">
    <property type="entry name" value="FAD-linked reductases, C-terminal domain"/>
    <property type="match status" value="4"/>
</dbReference>
<dbReference type="GO" id="GO:0050660">
    <property type="term" value="F:flavin adenine dinucleotide binding"/>
    <property type="evidence" value="ECO:0007669"/>
    <property type="project" value="InterPro"/>
</dbReference>
<dbReference type="PANTHER" id="PTHR11552">
    <property type="entry name" value="GLUCOSE-METHANOL-CHOLINE GMC OXIDOREDUCTASE"/>
    <property type="match status" value="1"/>
</dbReference>
<sequence>GAGAAGAAIAARLSEKEKFQVLLLEAGGEPPFFVQIPYLSMGPFGGEYDWSFKWVIPRGKGLGGSTLINGLVFTRGNKNDYDHWQSLGNDGWSYNDLLPYFKKLEDYQIPLKPEDEIIHSKGGPVTATVSEYKTPLQEIIFDAFQETGYSLQDYNGQTQTGYFHNVAVVRNGSRCDAYTSYLEPNRNRANLHIVTHAFVTKVKFDDKNKAVGVYFEKDNKIYFVPAEKEVILASGSNNSPHLLMLSGIGPKEMLEKYKIKPVTDSPGVGGNLQDHATVAGMVFVFDEPIGFDFSCDVHQNSFELWHSKRQGVLTVPIHSEAISFLKTKFAPVDKDWPDFELQIVQPPAMPDNLKNEYKKPFFAQHNSRMMVMLPILMRPKSVGHVRLQSGDPHVPLAIQPNYLSNEDDVNVLLEVVKAGLNLTRTQPFAKLGTKWHGQIIPGCKMFDELSDDYWKCYIRHYTYGLFHQSGTCKMGSQTDPLAVVDSRLRVYGVEGLRVADVSISPSIITGHTMVPAIMIVGAGASGGALASRLSEDKNFNVLLLEAGGEPQFLNTIPYFAPGPFGGELDWGYQTESQKHACLALVNEQCPWPQGKGLGGSTLINALVYNRADPSDYDNWEKLGNEGWSYDDVLPYFKKLEDFKGFVDKNNERYHGFGGPMLAARPPYETELARVIIEAGQELGYSEVDYNGQAIRGFMGLKIFGLLISGISTKIGAGASGGTLASRLSEDKKHNVLLLEAGGEPKFLNTIPYFAPGPFGGDLDWNYETDSQKSACLALQNEKWAWPRGKGLGGSTLINGLVFNRCDPNDYDKEYHGFSGPMPAAKPPFKTELAQVIIEAGQELGYSEIDYNAKSTKGFANPVFILKNGTRYTVYDGYLKEARKRANLDILTGALVEKVEFDGNTAVGVLFLRDGQTWSVKARKEIILSAGAVNTPKILMLSGIGPKETLTKYEIPVIKHLPGVGQNLQDHIAAINTKITLNEDVGFKYLKDIDAANLEKWETKREGPLTVPLGVEGIAFIDSEYSVKTINWPDLEILFLQTPLKFNRKKEYELEMIAPNGNNFLFTLIIALRPKSVGYITIQGKSVYDLPSLQPKYLSDKDDVDLLVSGVKIFQNLTKTKAFQKYQAHWDHDTPTKGCEQYKFLSDEYLACDIRYHSMGVFHQCCTAKMGPKNDPMAVVDSKLRVHGVKKLRVVDMSIPPNVPSGHTMVPSIMIGEKAADMIKEYSPYYSTIEITAWYQLVLRLSIAINTYAADKSYDFIVVGAGASGGALASRLSEDKNFNVLLLEAGGEPQFLNTIPYFAPGPFGGELDWNYQTESQKHACLALVNEQCPWPRGKGLGGSTLINALVYNRADPSDYDNWEKLGNEGWSYDDVLPYFKKLEDFKGFVDKNNERYHGFGGPMPAARPPYETELARVIIEAGQELGYSEVDYNGEAIRGFSNFMFILKNGSRHSVYDGYIKEARKRANLDILTGALVEKIEFNDKTAVGVIFQHDGKIWRVKAEKEIVLSAGALSSPQILMRSGIGPRDILSKYEIPVVANLPGVGQNLQDHIGVINLAIRLNEDIGFKLMRDINAGNFEKWERKREGPLTVPVTGEGIAFVDTEYSDKTKNPPDLEMIFYQTPLLMNFKEQYKSKLTAPDGQNFMFVILLLLRPKSVGYTAIKGKTALEIPLFQPNFLTDKDDIDRLVSGMKMFLNVTKTKAFQKYDAFWDHDAPIKGCEQYEFLSDDYFACYVGHYSIGFFHECCTAKMGPKDDIMAVVNSKLRVYGVKNLRVADMICQQGERQAQDYHGFSGPMPAAKPLFKTELAQVIIEAGQELGYSEIDYNVKSTTVGAGASGGALASRLSEDKNFNVLLLEAGGEPEFLNTIPYFAPGPFGGELDWDYQTESQKHACLALLNEQCPWPRGKGLGGSTLINSLVYNRADPSDYDNWEKLGNEGWSYYDVLPYFKKLEDFKGFVDKNNERYHGFGGPMLAARPPYETELARVIIEAGQELGYSEVDYNGQAIRGFSNGMFILKNGSRHSVYDGYIKEARKRANLDILTGALVEKIEFNDKTEAVGVIFQHDGKIWRVKAEKEIVLSAGALSSPQILMRSGIGPRDILSKYEIPVVANLPGVGQNLQDHIGVINLAIRLNEDIGFKLMRDINAGNFEKWERKREGPLTVPVTQEGIAFVDTEYSDKTKNPPDLEMIFYQTPLLMNFKEVICYSITSTIQYKSRLTAPDGQNFMFLILLLLRPKSVGYTVIKGKTAHDVPLFQPNFLTDKNDIDRLVSGMKMFLNVTKTKAFQKYDAFWDHDTPIKGCEQYEILSDDYLACYAGHYSIGFFHECCTAKMGPKDDTMAVVNSKLSVI</sequence>
<feature type="domain" description="Glucose-methanol-choline oxidoreductase N-terminal" evidence="6">
    <location>
        <begin position="594"/>
        <end position="617"/>
    </location>
</feature>
<evidence type="ECO:0000259" key="6">
    <source>
        <dbReference type="PROSITE" id="PS00623"/>
    </source>
</evidence>
<dbReference type="PhylomeDB" id="T1J979"/>
<dbReference type="Proteomes" id="UP000014500">
    <property type="component" value="Unassembled WGS sequence"/>
</dbReference>
<proteinExistence type="inferred from homology"/>
<dbReference type="Gene3D" id="3.30.560.10">
    <property type="entry name" value="Glucose Oxidase, domain 3"/>
    <property type="match status" value="3"/>
</dbReference>